<sequence>MTQKSSNAVAVEKRMDLASLFCMIGRHGPAVAVAVIAVLSVLAGFIIYRSVRGKRRKATADGDGRSPAAERDATEVRPSPEEARTVCVESTDVSDEGLLDVRDDTELIQSDLKIRHRRAASEKAPPSYSPRKSDTQAPENKSTNSDDTGEILTVRDSFKVTETCAEEASQSLQSEMVVEDAVDRYHGATDDITEDVIEEVHDNDECLTEPVISDENHKEEKTVLKAEWPEDEDVTTDRDVSDKKTKQEEENFQHSLNHSMCFKQPPHTSENGDDDRLQDNKAPLEANSMESDSQEPAIHSEDVPISCICDYKEEEFKEENPDGVDHSHSLCNHCLSPVEEKKKEAVEAEVECVDCQLIPQQAEMFSLTSEQEANLPSIQQDQCDHVMDEMMPPIRDSDTYCGLAGEVTEEVVHEDHLNKLSALKSDAPSPQCDKQEVEDNGLLCDQEDGVHYVSTDQVKEEMLSSESIVACREECDSLSVAPSTGVPSLSIAVKTDNHDEVLSDVTIDSKAQIPGISDIPDLSSDFQQPEKEDKTTTFLVEDTDSTILIPQVASNETENHPERNENGTSGVRTEECNDEVRDPHVQSCYEDQQNVQMIRNEAFDVASTAAAPDIEGCDGDNTPIVAEEISHPHVSTGYKDQQSVQLINNEVPDETEDHIPPTCQINLLSFEQSELRDNDISSPGVDEESGISSMAVSPDSQYTVSSVINKATGSMVFGPYPSHRPQPPQSERTDWTKYESFAANEDMFGHEIEDSYHRELDQFMAQISTSITVITDELKKQPDMTAAIEVVEIKEKKAPVSVEKKEETKDEEKEEDYEKTEISIMEATMDNNEWMDHR</sequence>
<dbReference type="Proteomes" id="UP000831701">
    <property type="component" value="Chromosome 15"/>
</dbReference>
<comment type="caution">
    <text evidence="1">The sequence shown here is derived from an EMBL/GenBank/DDBJ whole genome shotgun (WGS) entry which is preliminary data.</text>
</comment>
<accession>A0ACB8W115</accession>
<proteinExistence type="predicted"/>
<keyword evidence="2" id="KW-1185">Reference proteome</keyword>
<dbReference type="EMBL" id="CM041545">
    <property type="protein sequence ID" value="KAI3361670.1"/>
    <property type="molecule type" value="Genomic_DNA"/>
</dbReference>
<evidence type="ECO:0000313" key="2">
    <source>
        <dbReference type="Proteomes" id="UP000831701"/>
    </source>
</evidence>
<name>A0ACB8W115_9TELE</name>
<evidence type="ECO:0000313" key="1">
    <source>
        <dbReference type="EMBL" id="KAI3361670.1"/>
    </source>
</evidence>
<protein>
    <submittedName>
        <fullName evidence="1">Uncharacterized protein</fullName>
    </submittedName>
</protein>
<reference evidence="1" key="1">
    <citation type="submission" date="2022-04" db="EMBL/GenBank/DDBJ databases">
        <title>Jade perch genome.</title>
        <authorList>
            <person name="Chao B."/>
        </authorList>
    </citation>
    <scope>NUCLEOTIDE SEQUENCE</scope>
    <source>
        <strain evidence="1">CB-2022</strain>
    </source>
</reference>
<gene>
    <name evidence="1" type="ORF">L3Q82_002037</name>
</gene>
<organism evidence="1 2">
    <name type="scientific">Scortum barcoo</name>
    <name type="common">barcoo grunter</name>
    <dbReference type="NCBI Taxonomy" id="214431"/>
    <lineage>
        <taxon>Eukaryota</taxon>
        <taxon>Metazoa</taxon>
        <taxon>Chordata</taxon>
        <taxon>Craniata</taxon>
        <taxon>Vertebrata</taxon>
        <taxon>Euteleostomi</taxon>
        <taxon>Actinopterygii</taxon>
        <taxon>Neopterygii</taxon>
        <taxon>Teleostei</taxon>
        <taxon>Neoteleostei</taxon>
        <taxon>Acanthomorphata</taxon>
        <taxon>Eupercaria</taxon>
        <taxon>Centrarchiformes</taxon>
        <taxon>Terapontoidei</taxon>
        <taxon>Terapontidae</taxon>
        <taxon>Scortum</taxon>
    </lineage>
</organism>